<keyword evidence="10" id="KW-1185">Reference proteome</keyword>
<organism evidence="9 10">
    <name type="scientific">Spiroplasma chinense</name>
    <dbReference type="NCBI Taxonomy" id="216932"/>
    <lineage>
        <taxon>Bacteria</taxon>
        <taxon>Bacillati</taxon>
        <taxon>Mycoplasmatota</taxon>
        <taxon>Mollicutes</taxon>
        <taxon>Entomoplasmatales</taxon>
        <taxon>Spiroplasmataceae</taxon>
        <taxon>Spiroplasma</taxon>
    </lineage>
</organism>
<feature type="transmembrane region" description="Helical" evidence="8">
    <location>
        <begin position="498"/>
        <end position="518"/>
    </location>
</feature>
<name>A0A5B9Y479_9MOLU</name>
<evidence type="ECO:0000256" key="7">
    <source>
        <dbReference type="SAM" id="MobiDB-lite"/>
    </source>
</evidence>
<dbReference type="Proteomes" id="UP000323144">
    <property type="component" value="Chromosome"/>
</dbReference>
<feature type="transmembrane region" description="Helical" evidence="8">
    <location>
        <begin position="174"/>
        <end position="198"/>
    </location>
</feature>
<feature type="transmembrane region" description="Helical" evidence="8">
    <location>
        <begin position="321"/>
        <end position="341"/>
    </location>
</feature>
<accession>A0A5B9Y479</accession>
<dbReference type="Gene3D" id="1.20.1740.10">
    <property type="entry name" value="Amino acid/polyamine transporter I"/>
    <property type="match status" value="1"/>
</dbReference>
<keyword evidence="4 8" id="KW-0812">Transmembrane</keyword>
<dbReference type="GO" id="GO:0022857">
    <property type="term" value="F:transmembrane transporter activity"/>
    <property type="evidence" value="ECO:0007669"/>
    <property type="project" value="InterPro"/>
</dbReference>
<keyword evidence="3" id="KW-1003">Cell membrane</keyword>
<gene>
    <name evidence="9" type="ORF">SCHIN_v1c06440</name>
</gene>
<evidence type="ECO:0000256" key="6">
    <source>
        <dbReference type="ARBA" id="ARBA00023136"/>
    </source>
</evidence>
<reference evidence="9 10" key="1">
    <citation type="submission" date="2019-08" db="EMBL/GenBank/DDBJ databases">
        <title>Complete genome sequence of Spiroplasma chinense CCH (DSM 19755).</title>
        <authorList>
            <person name="Shen H.-Y."/>
            <person name="Lin Y.-C."/>
            <person name="Chou L."/>
            <person name="Kuo C.-H."/>
        </authorList>
    </citation>
    <scope>NUCLEOTIDE SEQUENCE [LARGE SCALE GENOMIC DNA]</scope>
    <source>
        <strain evidence="9 10">CCH</strain>
    </source>
</reference>
<dbReference type="PIRSF" id="PIRSF006060">
    <property type="entry name" value="AA_transporter"/>
    <property type="match status" value="1"/>
</dbReference>
<feature type="transmembrane region" description="Helical" evidence="8">
    <location>
        <begin position="34"/>
        <end position="56"/>
    </location>
</feature>
<dbReference type="EMBL" id="CP043026">
    <property type="protein sequence ID" value="QEH61841.1"/>
    <property type="molecule type" value="Genomic_DNA"/>
</dbReference>
<comment type="subcellular location">
    <subcellularLocation>
        <location evidence="1">Cell membrane</location>
        <topology evidence="1">Multi-pass membrane protein</topology>
    </subcellularLocation>
</comment>
<dbReference type="AlphaFoldDB" id="A0A5B9Y479"/>
<evidence type="ECO:0000256" key="4">
    <source>
        <dbReference type="ARBA" id="ARBA00022692"/>
    </source>
</evidence>
<feature type="transmembrane region" description="Helical" evidence="8">
    <location>
        <begin position="417"/>
        <end position="439"/>
    </location>
</feature>
<evidence type="ECO:0000256" key="2">
    <source>
        <dbReference type="ARBA" id="ARBA00022448"/>
    </source>
</evidence>
<dbReference type="Pfam" id="PF13520">
    <property type="entry name" value="AA_permease_2"/>
    <property type="match status" value="1"/>
</dbReference>
<feature type="transmembrane region" description="Helical" evidence="8">
    <location>
        <begin position="374"/>
        <end position="397"/>
    </location>
</feature>
<feature type="transmembrane region" description="Helical" evidence="8">
    <location>
        <begin position="459"/>
        <end position="478"/>
    </location>
</feature>
<feature type="transmembrane region" description="Helical" evidence="8">
    <location>
        <begin position="228"/>
        <end position="245"/>
    </location>
</feature>
<proteinExistence type="predicted"/>
<dbReference type="RefSeq" id="WP_166508225.1">
    <property type="nucleotide sequence ID" value="NZ_CP043026.1"/>
</dbReference>
<keyword evidence="5 8" id="KW-1133">Transmembrane helix</keyword>
<dbReference type="GO" id="GO:0005886">
    <property type="term" value="C:plasma membrane"/>
    <property type="evidence" value="ECO:0007669"/>
    <property type="project" value="UniProtKB-SubCell"/>
</dbReference>
<feature type="region of interest" description="Disordered" evidence="7">
    <location>
        <begin position="526"/>
        <end position="547"/>
    </location>
</feature>
<dbReference type="InterPro" id="IPR002293">
    <property type="entry name" value="AA/rel_permease1"/>
</dbReference>
<feature type="transmembrane region" description="Helical" evidence="8">
    <location>
        <begin position="94"/>
        <end position="119"/>
    </location>
</feature>
<protein>
    <submittedName>
        <fullName evidence="9">Amino acid permease family protein</fullName>
    </submittedName>
</protein>
<dbReference type="KEGG" id="schi:SCHIN_v1c06440"/>
<dbReference type="PANTHER" id="PTHR42770:SF15">
    <property type="entry name" value="GLUTAMATE_GAMMA-AMINOBUTYRATE ANTIPORTER-RELATED"/>
    <property type="match status" value="1"/>
</dbReference>
<keyword evidence="6 8" id="KW-0472">Membrane</keyword>
<evidence type="ECO:0000256" key="8">
    <source>
        <dbReference type="SAM" id="Phobius"/>
    </source>
</evidence>
<evidence type="ECO:0000256" key="5">
    <source>
        <dbReference type="ARBA" id="ARBA00022989"/>
    </source>
</evidence>
<dbReference type="InterPro" id="IPR050367">
    <property type="entry name" value="APC_superfamily"/>
</dbReference>
<sequence>MSSRAKSLTKLAIVFMSFVTIFGFRNIINNTQSFGLFAAILFLIGGAIYAIPMVLVTSEFGSIKKLENQESGMGSFCTFSLGQKQGFLASWASYFGNLFFFATIAPFTVMGFSFLFYGANGFDAIANSLYKNNGLSPDNAGRVATCVLALFSIMIFWAGTFVSKMGPKWLGKATTIGGMASLGLGVLFILIALCYTIPVKGTISWELIKAGFNPATDSSGNKQADWDWWSFLSSFPWLIFAYNGIETMSAFIKDTKGGAKGFKTASLIGMSIVICLMVVGVILVSLTIEKDTIDGWGIPNSYYYSYTRILGLENDSVAGKAVIRIVGLITGVSGLGSMFFWTAGPAKVFFSEVPEKALGKWLAKTDKNGMPTNALLVQGAIVTFILILVGVTTKGSLVDPTDPTSDVTTTGSFIERLFNSATTLAIIQMFFYFWAYVWFRLKKDDEEREYIFFKGKLKWIPITMCIITLVLLAISFFFGAIPSPQTWEAGWVDALIDFLIIFGGAVFFMGAGLFIWWFNMERPERSKGNNKKVEQKTKEAKTEKVNA</sequence>
<evidence type="ECO:0000313" key="10">
    <source>
        <dbReference type="Proteomes" id="UP000323144"/>
    </source>
</evidence>
<evidence type="ECO:0000256" key="1">
    <source>
        <dbReference type="ARBA" id="ARBA00004651"/>
    </source>
</evidence>
<evidence type="ECO:0000256" key="3">
    <source>
        <dbReference type="ARBA" id="ARBA00022475"/>
    </source>
</evidence>
<feature type="transmembrane region" description="Helical" evidence="8">
    <location>
        <begin position="7"/>
        <end position="28"/>
    </location>
</feature>
<keyword evidence="2" id="KW-0813">Transport</keyword>
<feature type="transmembrane region" description="Helical" evidence="8">
    <location>
        <begin position="139"/>
        <end position="162"/>
    </location>
</feature>
<dbReference type="PANTHER" id="PTHR42770">
    <property type="entry name" value="AMINO ACID TRANSPORTER-RELATED"/>
    <property type="match status" value="1"/>
</dbReference>
<evidence type="ECO:0000313" key="9">
    <source>
        <dbReference type="EMBL" id="QEH61841.1"/>
    </source>
</evidence>
<feature type="transmembrane region" description="Helical" evidence="8">
    <location>
        <begin position="266"/>
        <end position="288"/>
    </location>
</feature>